<keyword evidence="2" id="KW-1015">Disulfide bond</keyword>
<dbReference type="PANTHER" id="PTHR23199:SF12">
    <property type="entry name" value="NEUROTROPHIN 1-RELATED"/>
    <property type="match status" value="1"/>
</dbReference>
<dbReference type="InterPro" id="IPR052444">
    <property type="entry name" value="Spz/Toll_ligand-like"/>
</dbReference>
<dbReference type="InterPro" id="IPR029034">
    <property type="entry name" value="Cystine-knot_cytokine"/>
</dbReference>
<dbReference type="PANTHER" id="PTHR23199">
    <property type="entry name" value="NEUROTROPHIN 1-RELATED"/>
    <property type="match status" value="1"/>
</dbReference>
<evidence type="ECO:0000259" key="5">
    <source>
        <dbReference type="Pfam" id="PF16077"/>
    </source>
</evidence>
<keyword evidence="3" id="KW-0325">Glycoprotein</keyword>
<gene>
    <name evidence="6" type="primary">spz_1</name>
    <name evidence="6" type="ORF">c3_g3_i1</name>
</gene>
<evidence type="ECO:0000256" key="2">
    <source>
        <dbReference type="ARBA" id="ARBA00023157"/>
    </source>
</evidence>
<dbReference type="InterPro" id="IPR032104">
    <property type="entry name" value="Spaetzle"/>
</dbReference>
<evidence type="ECO:0000313" key="6">
    <source>
        <dbReference type="EMBL" id="JAI23354.1"/>
    </source>
</evidence>
<evidence type="ECO:0000256" key="1">
    <source>
        <dbReference type="ARBA" id="ARBA00022729"/>
    </source>
</evidence>
<dbReference type="OrthoDB" id="6359065at2759"/>
<dbReference type="GO" id="GO:0005121">
    <property type="term" value="F:Toll binding"/>
    <property type="evidence" value="ECO:0007669"/>
    <property type="project" value="TreeGrafter"/>
</dbReference>
<dbReference type="EMBL" id="GDHF01028960">
    <property type="protein sequence ID" value="JAI23354.1"/>
    <property type="molecule type" value="Transcribed_RNA"/>
</dbReference>
<dbReference type="GO" id="GO:0008083">
    <property type="term" value="F:growth factor activity"/>
    <property type="evidence" value="ECO:0007669"/>
    <property type="project" value="TreeGrafter"/>
</dbReference>
<evidence type="ECO:0000256" key="4">
    <source>
        <dbReference type="SAM" id="SignalP"/>
    </source>
</evidence>
<dbReference type="AlphaFoldDB" id="A0A0K8U9N0"/>
<dbReference type="Pfam" id="PF16077">
    <property type="entry name" value="Spaetzle"/>
    <property type="match status" value="1"/>
</dbReference>
<feature type="chain" id="PRO_5005520804" evidence="4">
    <location>
        <begin position="32"/>
        <end position="194"/>
    </location>
</feature>
<reference evidence="6" key="1">
    <citation type="submission" date="2015-06" db="EMBL/GenBank/DDBJ databases">
        <authorList>
            <person name="Hoefler B.C."/>
            <person name="Straight P.D."/>
        </authorList>
    </citation>
    <scope>NUCLEOTIDE SEQUENCE</scope>
</reference>
<dbReference type="Gene3D" id="2.10.90.10">
    <property type="entry name" value="Cystine-knot cytokines"/>
    <property type="match status" value="1"/>
</dbReference>
<dbReference type="SUPFAM" id="SSF57501">
    <property type="entry name" value="Cystine-knot cytokines"/>
    <property type="match status" value="1"/>
</dbReference>
<organism evidence="6">
    <name type="scientific">Bactrocera latifrons</name>
    <name type="common">Malaysian fruit fly</name>
    <name type="synonym">Chaetodacus latifrons</name>
    <dbReference type="NCBI Taxonomy" id="174628"/>
    <lineage>
        <taxon>Eukaryota</taxon>
        <taxon>Metazoa</taxon>
        <taxon>Ecdysozoa</taxon>
        <taxon>Arthropoda</taxon>
        <taxon>Hexapoda</taxon>
        <taxon>Insecta</taxon>
        <taxon>Pterygota</taxon>
        <taxon>Neoptera</taxon>
        <taxon>Endopterygota</taxon>
        <taxon>Diptera</taxon>
        <taxon>Brachycera</taxon>
        <taxon>Muscomorpha</taxon>
        <taxon>Tephritoidea</taxon>
        <taxon>Tephritidae</taxon>
        <taxon>Bactrocera</taxon>
        <taxon>Bactrocera</taxon>
    </lineage>
</organism>
<proteinExistence type="predicted"/>
<feature type="domain" description="Spaetzle" evidence="5">
    <location>
        <begin position="91"/>
        <end position="182"/>
    </location>
</feature>
<feature type="signal peptide" evidence="4">
    <location>
        <begin position="1"/>
        <end position="31"/>
    </location>
</feature>
<dbReference type="GO" id="GO:0021556">
    <property type="term" value="P:central nervous system formation"/>
    <property type="evidence" value="ECO:0007669"/>
    <property type="project" value="TreeGrafter"/>
</dbReference>
<evidence type="ECO:0000256" key="3">
    <source>
        <dbReference type="ARBA" id="ARBA00023180"/>
    </source>
</evidence>
<name>A0A0K8U9N0_BACLA</name>
<protein>
    <submittedName>
        <fullName evidence="6">Protein spaetzle</fullName>
    </submittedName>
</protein>
<sequence>MSHTTSWCSRPALPLLFFTYLFLVKLSGTVAIPPNNNSNESNNNTEIEVANKTESGIINSLEQTKLAQFKFKDDYIEQASSAHIADADEIEMCRSVRKLIYPHRAVSKNSEWLTILQTAQNKQGVYVEQCVEDGGKCKFDEVFPVGYSTSCVQRYTYRPMVALVNGELKEEHMKLPHSCKCVLKLNLGKQGTLY</sequence>
<accession>A0A0K8U9N0</accession>
<dbReference type="GO" id="GO:0045087">
    <property type="term" value="P:innate immune response"/>
    <property type="evidence" value="ECO:0007669"/>
    <property type="project" value="TreeGrafter"/>
</dbReference>
<dbReference type="GO" id="GO:0005615">
    <property type="term" value="C:extracellular space"/>
    <property type="evidence" value="ECO:0007669"/>
    <property type="project" value="UniProtKB-ARBA"/>
</dbReference>
<keyword evidence="1 4" id="KW-0732">Signal</keyword>